<proteinExistence type="predicted"/>
<dbReference type="SUPFAM" id="SSF47699">
    <property type="entry name" value="Bifunctional inhibitor/lipid-transfer protein/seed storage 2S albumin"/>
    <property type="match status" value="2"/>
</dbReference>
<keyword evidence="2" id="KW-0732">Signal</keyword>
<evidence type="ECO:0000313" key="5">
    <source>
        <dbReference type="Proteomes" id="UP001428341"/>
    </source>
</evidence>
<feature type="signal peptide" evidence="2">
    <location>
        <begin position="1"/>
        <end position="28"/>
    </location>
</feature>
<evidence type="ECO:0000256" key="2">
    <source>
        <dbReference type="SAM" id="SignalP"/>
    </source>
</evidence>
<evidence type="ECO:0000259" key="3">
    <source>
        <dbReference type="SMART" id="SM00499"/>
    </source>
</evidence>
<protein>
    <recommendedName>
        <fullName evidence="3">Bifunctional inhibitor/plant lipid transfer protein/seed storage helical domain-containing protein</fullName>
    </recommendedName>
</protein>
<dbReference type="GO" id="GO:0005504">
    <property type="term" value="F:fatty acid binding"/>
    <property type="evidence" value="ECO:0007669"/>
    <property type="project" value="InterPro"/>
</dbReference>
<dbReference type="GO" id="GO:0009627">
    <property type="term" value="P:systemic acquired resistance"/>
    <property type="evidence" value="ECO:0007669"/>
    <property type="project" value="InterPro"/>
</dbReference>
<gene>
    <name evidence="4" type="ORF">WN944_004086</name>
</gene>
<dbReference type="EMBL" id="JBCGBO010000006">
    <property type="protein sequence ID" value="KAK9193389.1"/>
    <property type="molecule type" value="Genomic_DNA"/>
</dbReference>
<feature type="chain" id="PRO_5042871903" description="Bifunctional inhibitor/plant lipid transfer protein/seed storage helical domain-containing protein" evidence="2">
    <location>
        <begin position="29"/>
        <end position="236"/>
    </location>
</feature>
<reference evidence="4 5" key="1">
    <citation type="submission" date="2024-05" db="EMBL/GenBank/DDBJ databases">
        <title>Haplotype-resolved chromosome-level genome assembly of Huyou (Citrus changshanensis).</title>
        <authorList>
            <person name="Miao C."/>
            <person name="Chen W."/>
            <person name="Wu Y."/>
            <person name="Wang L."/>
            <person name="Zhao S."/>
            <person name="Grierson D."/>
            <person name="Xu C."/>
            <person name="Chen K."/>
        </authorList>
    </citation>
    <scope>NUCLEOTIDE SEQUENCE [LARGE SCALE GENOMIC DNA]</scope>
    <source>
        <strain evidence="4">01-14</strain>
        <tissue evidence="4">Leaf</tissue>
    </source>
</reference>
<evidence type="ECO:0000313" key="4">
    <source>
        <dbReference type="EMBL" id="KAK9193389.1"/>
    </source>
</evidence>
<dbReference type="InterPro" id="IPR036312">
    <property type="entry name" value="Bifun_inhib/LTP/seed_sf"/>
</dbReference>
<dbReference type="PANTHER" id="PTHR33122">
    <property type="entry name" value="LIPID BINDING PROTEIN-RELATED"/>
    <property type="match status" value="1"/>
</dbReference>
<dbReference type="Pfam" id="PF14368">
    <property type="entry name" value="LTP_2"/>
    <property type="match status" value="2"/>
</dbReference>
<name>A0AAP0M5W9_9ROSI</name>
<dbReference type="Gene3D" id="1.10.110.10">
    <property type="entry name" value="Plant lipid-transfer and hydrophobic proteins"/>
    <property type="match status" value="2"/>
</dbReference>
<dbReference type="Proteomes" id="UP001428341">
    <property type="component" value="Unassembled WGS sequence"/>
</dbReference>
<dbReference type="InterPro" id="IPR016140">
    <property type="entry name" value="Bifunc_inhib/LTP/seed_store"/>
</dbReference>
<dbReference type="AlphaFoldDB" id="A0AAP0M5W9"/>
<feature type="region of interest" description="Disordered" evidence="1">
    <location>
        <begin position="140"/>
        <end position="164"/>
    </location>
</feature>
<accession>A0AAP0M5W9</accession>
<organism evidence="4 5">
    <name type="scientific">Citrus x changshan-huyou</name>
    <dbReference type="NCBI Taxonomy" id="2935761"/>
    <lineage>
        <taxon>Eukaryota</taxon>
        <taxon>Viridiplantae</taxon>
        <taxon>Streptophyta</taxon>
        <taxon>Embryophyta</taxon>
        <taxon>Tracheophyta</taxon>
        <taxon>Spermatophyta</taxon>
        <taxon>Magnoliopsida</taxon>
        <taxon>eudicotyledons</taxon>
        <taxon>Gunneridae</taxon>
        <taxon>Pentapetalae</taxon>
        <taxon>rosids</taxon>
        <taxon>malvids</taxon>
        <taxon>Sapindales</taxon>
        <taxon>Rutaceae</taxon>
        <taxon>Aurantioideae</taxon>
        <taxon>Citrus</taxon>
    </lineage>
</organism>
<dbReference type="SMART" id="SM00499">
    <property type="entry name" value="AAI"/>
    <property type="match status" value="1"/>
</dbReference>
<comment type="caution">
    <text evidence="4">The sequence shown here is derived from an EMBL/GenBank/DDBJ whole genome shotgun (WGS) entry which is preliminary data.</text>
</comment>
<dbReference type="CDD" id="cd00010">
    <property type="entry name" value="AAI_LTSS"/>
    <property type="match status" value="1"/>
</dbReference>
<feature type="domain" description="Bifunctional inhibitor/plant lipid transfer protein/seed storage helical" evidence="3">
    <location>
        <begin position="32"/>
        <end position="113"/>
    </location>
</feature>
<keyword evidence="5" id="KW-1185">Reference proteome</keyword>
<evidence type="ECO:0000256" key="1">
    <source>
        <dbReference type="SAM" id="MobiDB-lite"/>
    </source>
</evidence>
<dbReference type="PANTHER" id="PTHR33122:SF4">
    <property type="entry name" value="OS04G0415800 PROTEIN"/>
    <property type="match status" value="1"/>
</dbReference>
<dbReference type="InterPro" id="IPR039265">
    <property type="entry name" value="DIR1-like"/>
</dbReference>
<sequence length="236" mass="24358">MAAASLKFICLVGLLLVVNIATFATVNGAGECGKSSPDDEALKLAPCATAAQDEKASVSASCCAQVKRIGQNPSCLCAVLLSDTAKASGVNPQVAMSIPKRCNFANRPVGYKCGQYICLVGLLLVVNIATLARVDGAGECGTSSPDDEAMKLSPSATAPQDEKVPVSAGCRRNAQRIGQNPNCLCAVLLSDTAKLSGVKPQVAITIPKRCNITKLPADYVCGRKCVCLLVLVNSIS</sequence>